<accession>A0A4U6D499</accession>
<dbReference type="AlphaFoldDB" id="A0A4U6D499"/>
<dbReference type="PANTHER" id="PTHR46111:SF2">
    <property type="entry name" value="SAM-DEPENDENT METHYLTRANSFERASE"/>
    <property type="match status" value="1"/>
</dbReference>
<keyword evidence="5" id="KW-0949">S-adenosyl-L-methionine</keyword>
<dbReference type="Gene3D" id="3.30.950.10">
    <property type="entry name" value="Methyltransferase, Cobalt-precorrin-4 Transmethylase, Domain 2"/>
    <property type="match status" value="1"/>
</dbReference>
<keyword evidence="4 7" id="KW-0808">Transferase</keyword>
<dbReference type="Pfam" id="PF00590">
    <property type="entry name" value="TP_methylase"/>
    <property type="match status" value="1"/>
</dbReference>
<evidence type="ECO:0000256" key="2">
    <source>
        <dbReference type="ARBA" id="ARBA00022552"/>
    </source>
</evidence>
<evidence type="ECO:0000256" key="5">
    <source>
        <dbReference type="ARBA" id="ARBA00022691"/>
    </source>
</evidence>
<dbReference type="EMBL" id="SZVO01000006">
    <property type="protein sequence ID" value="TKT91496.1"/>
    <property type="molecule type" value="Genomic_DNA"/>
</dbReference>
<comment type="caution">
    <text evidence="7">The sequence shown here is derived from an EMBL/GenBank/DDBJ whole genome shotgun (WGS) entry which is preliminary data.</text>
</comment>
<dbReference type="GO" id="GO:0008168">
    <property type="term" value="F:methyltransferase activity"/>
    <property type="evidence" value="ECO:0007669"/>
    <property type="project" value="UniProtKB-KW"/>
</dbReference>
<feature type="domain" description="Tetrapyrrole methylase" evidence="6">
    <location>
        <begin position="28"/>
        <end position="213"/>
    </location>
</feature>
<dbReference type="SUPFAM" id="SSF53790">
    <property type="entry name" value="Tetrapyrrole methylase"/>
    <property type="match status" value="1"/>
</dbReference>
<protein>
    <submittedName>
        <fullName evidence="7">SAM-dependent methyltransferase</fullName>
    </submittedName>
</protein>
<keyword evidence="8" id="KW-1185">Reference proteome</keyword>
<dbReference type="PIRSF" id="PIRSF005917">
    <property type="entry name" value="MTase_YraL"/>
    <property type="match status" value="1"/>
</dbReference>
<name>A0A4U6D499_9BACT</name>
<evidence type="ECO:0000313" key="7">
    <source>
        <dbReference type="EMBL" id="TKT91496.1"/>
    </source>
</evidence>
<reference evidence="7 8" key="1">
    <citation type="submission" date="2019-05" db="EMBL/GenBank/DDBJ databases">
        <title>Dyadobacter AR-3-8 sp. nov., isolated from arctic soil.</title>
        <authorList>
            <person name="Chaudhary D.K."/>
        </authorList>
    </citation>
    <scope>NUCLEOTIDE SEQUENCE [LARGE SCALE GENOMIC DNA]</scope>
    <source>
        <strain evidence="7 8">AR-3-8</strain>
    </source>
</reference>
<dbReference type="CDD" id="cd11649">
    <property type="entry name" value="RsmI_like"/>
    <property type="match status" value="1"/>
</dbReference>
<evidence type="ECO:0000256" key="3">
    <source>
        <dbReference type="ARBA" id="ARBA00022603"/>
    </source>
</evidence>
<keyword evidence="1" id="KW-0963">Cytoplasm</keyword>
<sequence length="234" mass="25919">MNQSPINLYLIPTVLAEGTNDQVLSPQIKDVIVNVDVFFVENVRTARRFISSLKLGKVIDNITFFELNKDTPRSVTMAQVKSLTQNAGILSEAGCPGVADPGAVAVDFAHQIGIRVVPLVGPSSILLALMASGMSGQSFTFHGYLPIDKMERRKAIQQLERDVKQKDQTQIFMETPFRNSSFLEAILEAAQPETLLCVAANITSPEEFIETHPVKYWKKNFPDVQKQPTIFLIG</sequence>
<dbReference type="Proteomes" id="UP000304900">
    <property type="component" value="Unassembled WGS sequence"/>
</dbReference>
<dbReference type="InterPro" id="IPR014777">
    <property type="entry name" value="4pyrrole_Mease_sub1"/>
</dbReference>
<organism evidence="7 8">
    <name type="scientific">Dyadobacter frigoris</name>
    <dbReference type="NCBI Taxonomy" id="2576211"/>
    <lineage>
        <taxon>Bacteria</taxon>
        <taxon>Pseudomonadati</taxon>
        <taxon>Bacteroidota</taxon>
        <taxon>Cytophagia</taxon>
        <taxon>Cytophagales</taxon>
        <taxon>Spirosomataceae</taxon>
        <taxon>Dyadobacter</taxon>
    </lineage>
</organism>
<dbReference type="Gene3D" id="3.40.1010.10">
    <property type="entry name" value="Cobalt-precorrin-4 Transmethylase, Domain 1"/>
    <property type="match status" value="1"/>
</dbReference>
<dbReference type="OrthoDB" id="7061662at2"/>
<keyword evidence="3 7" id="KW-0489">Methyltransferase</keyword>
<dbReference type="InterPro" id="IPR014776">
    <property type="entry name" value="4pyrrole_Mease_sub2"/>
</dbReference>
<dbReference type="InterPro" id="IPR035996">
    <property type="entry name" value="4pyrrol_Methylase_sf"/>
</dbReference>
<evidence type="ECO:0000256" key="4">
    <source>
        <dbReference type="ARBA" id="ARBA00022679"/>
    </source>
</evidence>
<dbReference type="PANTHER" id="PTHR46111">
    <property type="entry name" value="RIBOSOMAL RNA SMALL SUBUNIT METHYLTRANSFERASE I"/>
    <property type="match status" value="1"/>
</dbReference>
<dbReference type="RefSeq" id="WP_137340644.1">
    <property type="nucleotide sequence ID" value="NZ_BSQH01000003.1"/>
</dbReference>
<evidence type="ECO:0000259" key="6">
    <source>
        <dbReference type="Pfam" id="PF00590"/>
    </source>
</evidence>
<dbReference type="InterPro" id="IPR000878">
    <property type="entry name" value="4pyrrol_Mease"/>
</dbReference>
<gene>
    <name evidence="7" type="ORF">FDK13_14075</name>
</gene>
<evidence type="ECO:0000256" key="1">
    <source>
        <dbReference type="ARBA" id="ARBA00022490"/>
    </source>
</evidence>
<dbReference type="GO" id="GO:0032259">
    <property type="term" value="P:methylation"/>
    <property type="evidence" value="ECO:0007669"/>
    <property type="project" value="UniProtKB-KW"/>
</dbReference>
<proteinExistence type="predicted"/>
<evidence type="ECO:0000313" key="8">
    <source>
        <dbReference type="Proteomes" id="UP000304900"/>
    </source>
</evidence>
<keyword evidence="2" id="KW-0698">rRNA processing</keyword>
<dbReference type="InterPro" id="IPR008189">
    <property type="entry name" value="rRNA_ssu_MeTfrase_I"/>
</dbReference>